<dbReference type="Gene3D" id="1.10.287.1490">
    <property type="match status" value="1"/>
</dbReference>
<evidence type="ECO:0000256" key="1">
    <source>
        <dbReference type="SAM" id="Phobius"/>
    </source>
</evidence>
<keyword evidence="2" id="KW-0732">Signal</keyword>
<evidence type="ECO:0000313" key="5">
    <source>
        <dbReference type="Proteomes" id="UP000035159"/>
    </source>
</evidence>
<dbReference type="Pfam" id="PF00395">
    <property type="entry name" value="SLH"/>
    <property type="match status" value="1"/>
</dbReference>
<dbReference type="PATRIC" id="fig|1330330.3.peg.676"/>
<feature type="domain" description="SLH" evidence="3">
    <location>
        <begin position="18"/>
        <end position="81"/>
    </location>
</feature>
<keyword evidence="1" id="KW-1133">Transmembrane helix</keyword>
<dbReference type="RefSeq" id="WP_047754157.1">
    <property type="nucleotide sequence ID" value="NZ_CAJUHA010000019.1"/>
</dbReference>
<reference evidence="4 5" key="1">
    <citation type="submission" date="2015-04" db="EMBL/GenBank/DDBJ databases">
        <title>Complete Genome Sequence of Kosmotoga pacifica SLHLJ1.</title>
        <authorList>
            <person name="Jiang L.J."/>
            <person name="Shao Z.Z."/>
            <person name="Jebbar M."/>
        </authorList>
    </citation>
    <scope>NUCLEOTIDE SEQUENCE [LARGE SCALE GENOMIC DNA]</scope>
    <source>
        <strain evidence="4 5">SLHLJ1</strain>
    </source>
</reference>
<dbReference type="PANTHER" id="PTHR43308">
    <property type="entry name" value="OUTER MEMBRANE PROTEIN ALPHA-RELATED"/>
    <property type="match status" value="1"/>
</dbReference>
<gene>
    <name evidence="4" type="ORF">IX53_03380</name>
</gene>
<proteinExistence type="predicted"/>
<dbReference type="InterPro" id="IPR001119">
    <property type="entry name" value="SLH_dom"/>
</dbReference>
<dbReference type="KEGG" id="kpf:IX53_03380"/>
<evidence type="ECO:0000313" key="4">
    <source>
        <dbReference type="EMBL" id="AKI97022.1"/>
    </source>
</evidence>
<feature type="chain" id="PRO_5002550674" description="SLH domain-containing protein" evidence="2">
    <location>
        <begin position="24"/>
        <end position="529"/>
    </location>
</feature>
<dbReference type="EMBL" id="CP011232">
    <property type="protein sequence ID" value="AKI97022.1"/>
    <property type="molecule type" value="Genomic_DNA"/>
</dbReference>
<sequence length="529" mass="58339">MKKLAFLLALVVFAAVAFGVAYTDVPEDHWAYDAVMKATSAGLLQGFPDGTYRGNDAVTRYQLAMAIAKLLDYSESGDAKLQELVFALTKKVAGLSLEISDVKKSVIDIMAEFRALEVKVESIDLDNVEQKVWELREDVYGELNAIKEALDAYDGGIEALNGKVTDLEVTTKLLGQSLAKFKADFAAYKEKIDAIEGKMVTSDQLDEKLSLLYTKILKLSTQFKELDAIKEEFANYVTVKDYETTVAIVNKLTRDVFKLFRTKADAADLKAYDERIAALEGSLESTTGELKESIGVLYDQVDSNINSIMDLEKKMSDVEGKLSIFAESADVEALKGRVTDLEITTKMLSSSIVKLNETISNLDFVTPDQLATKMEFLYKKIGVTESKLAKKIDDLDAGVALLNDDMEIAFDQIDANVFDIMALEEKVAAIENDLEENYVKLDDYNVIVNITNKLSRDVYKLTKSKADADDVKALKNEVETLKTDTTASIEAVKAEINEKVSKFQTSTNLATILSFVALAVGTVAIILGQ</sequence>
<dbReference type="PANTHER" id="PTHR43308:SF1">
    <property type="entry name" value="OUTER MEMBRANE PROTEIN ALPHA"/>
    <property type="match status" value="1"/>
</dbReference>
<dbReference type="OrthoDB" id="41570at2"/>
<evidence type="ECO:0000256" key="2">
    <source>
        <dbReference type="SAM" id="SignalP"/>
    </source>
</evidence>
<dbReference type="InterPro" id="IPR051465">
    <property type="entry name" value="Cell_Envelope_Struct_Comp"/>
</dbReference>
<evidence type="ECO:0000259" key="3">
    <source>
        <dbReference type="PROSITE" id="PS51272"/>
    </source>
</evidence>
<dbReference type="AlphaFoldDB" id="A0A0G2Z653"/>
<accession>A0A0G2Z653</accession>
<name>A0A0G2Z653_9BACT</name>
<dbReference type="Proteomes" id="UP000035159">
    <property type="component" value="Chromosome"/>
</dbReference>
<organism evidence="4 5">
    <name type="scientific">Kosmotoga pacifica</name>
    <dbReference type="NCBI Taxonomy" id="1330330"/>
    <lineage>
        <taxon>Bacteria</taxon>
        <taxon>Thermotogati</taxon>
        <taxon>Thermotogota</taxon>
        <taxon>Thermotogae</taxon>
        <taxon>Kosmotogales</taxon>
        <taxon>Kosmotogaceae</taxon>
        <taxon>Kosmotoga</taxon>
    </lineage>
</organism>
<feature type="signal peptide" evidence="2">
    <location>
        <begin position="1"/>
        <end position="23"/>
    </location>
</feature>
<keyword evidence="5" id="KW-1185">Reference proteome</keyword>
<feature type="transmembrane region" description="Helical" evidence="1">
    <location>
        <begin position="509"/>
        <end position="528"/>
    </location>
</feature>
<dbReference type="PROSITE" id="PS51272">
    <property type="entry name" value="SLH"/>
    <property type="match status" value="1"/>
</dbReference>
<protein>
    <recommendedName>
        <fullName evidence="3">SLH domain-containing protein</fullName>
    </recommendedName>
</protein>
<dbReference type="STRING" id="1330330.IX53_03380"/>
<keyword evidence="1" id="KW-0472">Membrane</keyword>
<keyword evidence="1" id="KW-0812">Transmembrane</keyword>